<evidence type="ECO:0000313" key="1">
    <source>
        <dbReference type="EMBL" id="QFX96756.1"/>
    </source>
</evidence>
<dbReference type="AlphaFoldDB" id="A0A5P9XU77"/>
<dbReference type="Proteomes" id="UP000363590">
    <property type="component" value="Chromosome"/>
</dbReference>
<name>A0A5P9XU77_ACITH</name>
<protein>
    <submittedName>
        <fullName evidence="1">Uncharacterized protein</fullName>
    </submittedName>
</protein>
<dbReference type="EMBL" id="CP045571">
    <property type="protein sequence ID" value="QFX96756.1"/>
    <property type="molecule type" value="Genomic_DNA"/>
</dbReference>
<gene>
    <name evidence="1" type="ORF">GCD22_02573</name>
</gene>
<reference evidence="1 2" key="1">
    <citation type="submission" date="2019-10" db="EMBL/GenBank/DDBJ databases">
        <authorList>
            <person name="Wang R."/>
        </authorList>
    </citation>
    <scope>NUCLEOTIDE SEQUENCE [LARGE SCALE GENOMIC DNA]</scope>
    <source>
        <strain evidence="1 2">ATCC 19377</strain>
    </source>
</reference>
<proteinExistence type="predicted"/>
<organism evidence="1 2">
    <name type="scientific">Acidithiobacillus thiooxidans ATCC 19377</name>
    <dbReference type="NCBI Taxonomy" id="637390"/>
    <lineage>
        <taxon>Bacteria</taxon>
        <taxon>Pseudomonadati</taxon>
        <taxon>Pseudomonadota</taxon>
        <taxon>Acidithiobacillia</taxon>
        <taxon>Acidithiobacillales</taxon>
        <taxon>Acidithiobacillaceae</taxon>
        <taxon>Acidithiobacillus</taxon>
    </lineage>
</organism>
<dbReference type="GeneID" id="60696834"/>
<sequence>MRAIHESSSQKCLKMLSSIPAIIPAWLLTDWLGHPSAGYDPDHWTRLLGIGDVYPIGVSRLVHDLAELPAKDQKPSRLLDCVNA</sequence>
<dbReference type="KEGG" id="atx:GCD22_02573"/>
<accession>A0A5P9XU77</accession>
<dbReference type="RefSeq" id="WP_031575630.1">
    <property type="nucleotide sequence ID" value="NZ_CP045571.1"/>
</dbReference>
<evidence type="ECO:0000313" key="2">
    <source>
        <dbReference type="Proteomes" id="UP000363590"/>
    </source>
</evidence>